<accession>A0A7I7PJI6</accession>
<keyword evidence="3 6" id="KW-0815">Transposition</keyword>
<protein>
    <recommendedName>
        <fullName evidence="6">Mutator family transposase</fullName>
    </recommendedName>
</protein>
<proteinExistence type="inferred from homology"/>
<dbReference type="GO" id="GO:0006313">
    <property type="term" value="P:DNA transposition"/>
    <property type="evidence" value="ECO:0007669"/>
    <property type="project" value="UniProtKB-UniRule"/>
</dbReference>
<dbReference type="EMBL" id="AP022583">
    <property type="protein sequence ID" value="BBY08692.1"/>
    <property type="molecule type" value="Genomic_DNA"/>
</dbReference>
<evidence type="ECO:0000256" key="7">
    <source>
        <dbReference type="SAM" id="MobiDB-lite"/>
    </source>
</evidence>
<dbReference type="Pfam" id="PF00872">
    <property type="entry name" value="Transposase_mut"/>
    <property type="match status" value="1"/>
</dbReference>
<sequence length="199" mass="21632">MALDQSALLEVLDALRNADAAGRIKQAAETIYQALIDAELTAVIGAGPYERSEARTNQRNGSRPRTLSTVAGDLELRIPKLRSGSFFPALLERRRRVDQCLFAVVMEAYLHGTSTRKVDDLVKALGADSGISKSEVSRICADLDTEVAVSGSAAGRSTIPVHLLRRHLLQGPRQPPRGLPSGGHRDRGRRRRTPRSAGF</sequence>
<feature type="compositionally biased region" description="Basic residues" evidence="7">
    <location>
        <begin position="186"/>
        <end position="199"/>
    </location>
</feature>
<evidence type="ECO:0000256" key="5">
    <source>
        <dbReference type="ARBA" id="ARBA00023172"/>
    </source>
</evidence>
<dbReference type="GO" id="GO:0003677">
    <property type="term" value="F:DNA binding"/>
    <property type="evidence" value="ECO:0007669"/>
    <property type="project" value="UniProtKB-UniRule"/>
</dbReference>
<gene>
    <name evidence="8" type="ORF">MNVI_40100</name>
</gene>
<organism evidence="8 9">
    <name type="scientific">Mycobacterium noviomagense</name>
    <dbReference type="NCBI Taxonomy" id="459858"/>
    <lineage>
        <taxon>Bacteria</taxon>
        <taxon>Bacillati</taxon>
        <taxon>Actinomycetota</taxon>
        <taxon>Actinomycetes</taxon>
        <taxon>Mycobacteriales</taxon>
        <taxon>Mycobacteriaceae</taxon>
        <taxon>Mycobacterium</taxon>
    </lineage>
</organism>
<dbReference type="GO" id="GO:0004803">
    <property type="term" value="F:transposase activity"/>
    <property type="evidence" value="ECO:0007669"/>
    <property type="project" value="UniProtKB-UniRule"/>
</dbReference>
<dbReference type="PANTHER" id="PTHR33217:SF7">
    <property type="entry name" value="TRANSPOSASE FOR INSERTION SEQUENCE ELEMENT IS1081"/>
    <property type="match status" value="1"/>
</dbReference>
<name>A0A7I7PJI6_9MYCO</name>
<evidence type="ECO:0000256" key="4">
    <source>
        <dbReference type="ARBA" id="ARBA00023125"/>
    </source>
</evidence>
<evidence type="ECO:0000313" key="9">
    <source>
        <dbReference type="Proteomes" id="UP000466894"/>
    </source>
</evidence>
<dbReference type="InterPro" id="IPR001207">
    <property type="entry name" value="Transposase_mutator"/>
</dbReference>
<comment type="similarity">
    <text evidence="2 6">Belongs to the transposase mutator family.</text>
</comment>
<dbReference type="PANTHER" id="PTHR33217">
    <property type="entry name" value="TRANSPOSASE FOR INSERTION SEQUENCE ELEMENT IS1081"/>
    <property type="match status" value="1"/>
</dbReference>
<dbReference type="KEGG" id="mnv:MNVI_40100"/>
<evidence type="ECO:0000313" key="8">
    <source>
        <dbReference type="EMBL" id="BBY08692.1"/>
    </source>
</evidence>
<reference evidence="8 9" key="1">
    <citation type="journal article" date="2019" name="Emerg. Microbes Infect.">
        <title>Comprehensive subspecies identification of 175 nontuberculous mycobacteria species based on 7547 genomic profiles.</title>
        <authorList>
            <person name="Matsumoto Y."/>
            <person name="Kinjo T."/>
            <person name="Motooka D."/>
            <person name="Nabeya D."/>
            <person name="Jung N."/>
            <person name="Uechi K."/>
            <person name="Horii T."/>
            <person name="Iida T."/>
            <person name="Fujita J."/>
            <person name="Nakamura S."/>
        </authorList>
    </citation>
    <scope>NUCLEOTIDE SEQUENCE [LARGE SCALE GENOMIC DNA]</scope>
    <source>
        <strain evidence="8 9">JCM 16367</strain>
    </source>
</reference>
<keyword evidence="6" id="KW-0814">Transposable element</keyword>
<comment type="function">
    <text evidence="1 6">Required for the transposition of the insertion element.</text>
</comment>
<evidence type="ECO:0000256" key="3">
    <source>
        <dbReference type="ARBA" id="ARBA00022578"/>
    </source>
</evidence>
<evidence type="ECO:0000256" key="6">
    <source>
        <dbReference type="RuleBase" id="RU365089"/>
    </source>
</evidence>
<feature type="region of interest" description="Disordered" evidence="7">
    <location>
        <begin position="169"/>
        <end position="199"/>
    </location>
</feature>
<keyword evidence="5 6" id="KW-0233">DNA recombination</keyword>
<evidence type="ECO:0000256" key="2">
    <source>
        <dbReference type="ARBA" id="ARBA00010961"/>
    </source>
</evidence>
<dbReference type="Proteomes" id="UP000466894">
    <property type="component" value="Chromosome"/>
</dbReference>
<dbReference type="AlphaFoldDB" id="A0A7I7PJI6"/>
<keyword evidence="4 6" id="KW-0238">DNA-binding</keyword>
<evidence type="ECO:0000256" key="1">
    <source>
        <dbReference type="ARBA" id="ARBA00002190"/>
    </source>
</evidence>